<organism evidence="4 5">
    <name type="scientific">Reticulibacter mediterranei</name>
    <dbReference type="NCBI Taxonomy" id="2778369"/>
    <lineage>
        <taxon>Bacteria</taxon>
        <taxon>Bacillati</taxon>
        <taxon>Chloroflexota</taxon>
        <taxon>Ktedonobacteria</taxon>
        <taxon>Ktedonobacterales</taxon>
        <taxon>Reticulibacteraceae</taxon>
        <taxon>Reticulibacter</taxon>
    </lineage>
</organism>
<comment type="caution">
    <text evidence="4">The sequence shown here is derived from an EMBL/GenBank/DDBJ whole genome shotgun (WGS) entry which is preliminary data.</text>
</comment>
<feature type="compositionally biased region" description="Basic and acidic residues" evidence="1">
    <location>
        <begin position="331"/>
        <end position="341"/>
    </location>
</feature>
<dbReference type="PANTHER" id="PTHR39430:SF1">
    <property type="entry name" value="PROTEASE"/>
    <property type="match status" value="1"/>
</dbReference>
<dbReference type="GO" id="GO:0004175">
    <property type="term" value="F:endopeptidase activity"/>
    <property type="evidence" value="ECO:0007669"/>
    <property type="project" value="UniProtKB-ARBA"/>
</dbReference>
<feature type="transmembrane region" description="Helical" evidence="2">
    <location>
        <begin position="292"/>
        <end position="312"/>
    </location>
</feature>
<keyword evidence="2" id="KW-0812">Transmembrane</keyword>
<feature type="transmembrane region" description="Helical" evidence="2">
    <location>
        <begin position="193"/>
        <end position="212"/>
    </location>
</feature>
<gene>
    <name evidence="4" type="ORF">KSF_082170</name>
</gene>
<feature type="domain" description="CAAX prenyl protease 2/Lysostaphin resistance protein A-like" evidence="3">
    <location>
        <begin position="164"/>
        <end position="255"/>
    </location>
</feature>
<evidence type="ECO:0000256" key="1">
    <source>
        <dbReference type="SAM" id="MobiDB-lite"/>
    </source>
</evidence>
<evidence type="ECO:0000313" key="5">
    <source>
        <dbReference type="Proteomes" id="UP000597444"/>
    </source>
</evidence>
<feature type="transmembrane region" description="Helical" evidence="2">
    <location>
        <begin position="219"/>
        <end position="238"/>
    </location>
</feature>
<dbReference type="RefSeq" id="WP_220208934.1">
    <property type="nucleotide sequence ID" value="NZ_BNJK01000002.1"/>
</dbReference>
<feature type="region of interest" description="Disordered" evidence="1">
    <location>
        <begin position="320"/>
        <end position="341"/>
    </location>
</feature>
<sequence>MSRFKHIRSSNIGQLVIELVAIVIPLLLLTTLLNLLPASFQQSLAGDLLLNIAAAAIIIAVFRLTLRRAEHTSLAAVGLARQQWLRQILLGFFCGGVLMSLVTLVLALTGSYHITGIQPFSIVELVFLLISLCLLALLFARNAKIGFWHYALFACLIFGFLTTTVSLLILIGGAIQEELIFRGVIFRKLEASFGSWIALGISAILFGFIHLLNPAKSLVGALAIIVTAGVLIAIVYILTRSLWWTIGIHLGWNYFEGSVFGSQISGHTLPGYFSSVLTGPAAWSGSGFGPEAGLACILIVGSVSFFLCSRAARQHLMLPRSQPHTASQDTPSERTDISVNP</sequence>
<feature type="transmembrane region" description="Helical" evidence="2">
    <location>
        <begin position="12"/>
        <end position="36"/>
    </location>
</feature>
<feature type="transmembrane region" description="Helical" evidence="2">
    <location>
        <begin position="120"/>
        <end position="140"/>
    </location>
</feature>
<dbReference type="Pfam" id="PF02517">
    <property type="entry name" value="Rce1-like"/>
    <property type="match status" value="1"/>
</dbReference>
<protein>
    <submittedName>
        <fullName evidence="4">CAAX amino protease</fullName>
    </submittedName>
</protein>
<dbReference type="InterPro" id="IPR003675">
    <property type="entry name" value="Rce1/LyrA-like_dom"/>
</dbReference>
<feature type="transmembrane region" description="Helical" evidence="2">
    <location>
        <begin position="48"/>
        <end position="66"/>
    </location>
</feature>
<keyword evidence="5" id="KW-1185">Reference proteome</keyword>
<keyword evidence="2" id="KW-1133">Transmembrane helix</keyword>
<keyword evidence="2" id="KW-0472">Membrane</keyword>
<feature type="transmembrane region" description="Helical" evidence="2">
    <location>
        <begin position="87"/>
        <end position="108"/>
    </location>
</feature>
<evidence type="ECO:0000259" key="3">
    <source>
        <dbReference type="Pfam" id="PF02517"/>
    </source>
</evidence>
<proteinExistence type="predicted"/>
<evidence type="ECO:0000313" key="4">
    <source>
        <dbReference type="EMBL" id="GHO98169.1"/>
    </source>
</evidence>
<dbReference type="PANTHER" id="PTHR39430">
    <property type="entry name" value="MEMBRANE-ASSOCIATED PROTEASE-RELATED"/>
    <property type="match status" value="1"/>
</dbReference>
<keyword evidence="4" id="KW-0645">Protease</keyword>
<keyword evidence="4" id="KW-0378">Hydrolase</keyword>
<feature type="transmembrane region" description="Helical" evidence="2">
    <location>
        <begin position="147"/>
        <end position="173"/>
    </location>
</feature>
<evidence type="ECO:0000256" key="2">
    <source>
        <dbReference type="SAM" id="Phobius"/>
    </source>
</evidence>
<reference evidence="4" key="1">
    <citation type="submission" date="2020-10" db="EMBL/GenBank/DDBJ databases">
        <title>Taxonomic study of unclassified bacteria belonging to the class Ktedonobacteria.</title>
        <authorList>
            <person name="Yabe S."/>
            <person name="Wang C.M."/>
            <person name="Zheng Y."/>
            <person name="Sakai Y."/>
            <person name="Cavaletti L."/>
            <person name="Monciardini P."/>
            <person name="Donadio S."/>
        </authorList>
    </citation>
    <scope>NUCLEOTIDE SEQUENCE</scope>
    <source>
        <strain evidence="4">ID150040</strain>
    </source>
</reference>
<accession>A0A8J3N4L5</accession>
<dbReference type="Proteomes" id="UP000597444">
    <property type="component" value="Unassembled WGS sequence"/>
</dbReference>
<dbReference type="AlphaFoldDB" id="A0A8J3N4L5"/>
<dbReference type="GO" id="GO:0006508">
    <property type="term" value="P:proteolysis"/>
    <property type="evidence" value="ECO:0007669"/>
    <property type="project" value="UniProtKB-KW"/>
</dbReference>
<dbReference type="GO" id="GO:0080120">
    <property type="term" value="P:CAAX-box protein maturation"/>
    <property type="evidence" value="ECO:0007669"/>
    <property type="project" value="UniProtKB-ARBA"/>
</dbReference>
<dbReference type="EMBL" id="BNJK01000002">
    <property type="protein sequence ID" value="GHO98169.1"/>
    <property type="molecule type" value="Genomic_DNA"/>
</dbReference>
<name>A0A8J3N4L5_9CHLR</name>